<protein>
    <submittedName>
        <fullName evidence="1">Uncharacterized protein</fullName>
    </submittedName>
</protein>
<keyword evidence="2" id="KW-1185">Reference proteome</keyword>
<organism evidence="1 2">
    <name type="scientific">Paraburkholderia steynii</name>
    <dbReference type="NCBI Taxonomy" id="1245441"/>
    <lineage>
        <taxon>Bacteria</taxon>
        <taxon>Pseudomonadati</taxon>
        <taxon>Pseudomonadota</taxon>
        <taxon>Betaproteobacteria</taxon>
        <taxon>Burkholderiales</taxon>
        <taxon>Burkholderiaceae</taxon>
        <taxon>Paraburkholderia</taxon>
    </lineage>
</organism>
<accession>A0A4R0XEU8</accession>
<evidence type="ECO:0000313" key="2">
    <source>
        <dbReference type="Proteomes" id="UP000294200"/>
    </source>
</evidence>
<gene>
    <name evidence="1" type="ORF">BZM27_32235</name>
</gene>
<name>A0A4R0XEU8_9BURK</name>
<reference evidence="1 2" key="1">
    <citation type="submission" date="2017-02" db="EMBL/GenBank/DDBJ databases">
        <title>Paraburkholderia sophoroidis sp. nov. and Paraburkholderia steynii sp. nov. rhizobial symbionts of the fynbos legume Hypocalyptus sophoroides.</title>
        <authorList>
            <person name="Steenkamp E.T."/>
            <person name="Beukes C.W."/>
            <person name="Van Zyl E."/>
            <person name="Avontuur J."/>
            <person name="Chan W.Y."/>
            <person name="Hassen A."/>
            <person name="Palmer M."/>
            <person name="Mthombeni L."/>
            <person name="Phalane F."/>
            <person name="Sereme K."/>
            <person name="Venter S.N."/>
        </authorList>
    </citation>
    <scope>NUCLEOTIDE SEQUENCE [LARGE SCALE GENOMIC DNA]</scope>
    <source>
        <strain evidence="1 2">HC1.1ba</strain>
    </source>
</reference>
<dbReference type="Proteomes" id="UP000294200">
    <property type="component" value="Unassembled WGS sequence"/>
</dbReference>
<evidence type="ECO:0000313" key="1">
    <source>
        <dbReference type="EMBL" id="TCG05647.1"/>
    </source>
</evidence>
<dbReference type="AlphaFoldDB" id="A0A4R0XEU8"/>
<sequence>MIQFRTRDSIFRKLDFTPVIDNHTTTHYAISSKAIDAININSDFPRDFIIKLHADEIFINS</sequence>
<proteinExistence type="predicted"/>
<comment type="caution">
    <text evidence="1">The sequence shown here is derived from an EMBL/GenBank/DDBJ whole genome shotgun (WGS) entry which is preliminary data.</text>
</comment>
<dbReference type="EMBL" id="MWML01000155">
    <property type="protein sequence ID" value="TCG05647.1"/>
    <property type="molecule type" value="Genomic_DNA"/>
</dbReference>